<evidence type="ECO:0000313" key="2">
    <source>
        <dbReference type="EMBL" id="SFL23855.1"/>
    </source>
</evidence>
<dbReference type="OrthoDB" id="193051at2"/>
<dbReference type="Proteomes" id="UP000198851">
    <property type="component" value="Unassembled WGS sequence"/>
</dbReference>
<dbReference type="AlphaFoldDB" id="A0A1I4G188"/>
<dbReference type="STRING" id="1280847.SAMN04488036_107113"/>
<sequence length="163" mass="17527">MLRILTMAGGLAGAAALSQYPEYSQQYVQRMAGQLDALSLVVEDFDASALNAGLTQGEALAQMQGSDFLEARQSDMQRAFARHARLSADFAALQAADEMQRMLMPHRMADLETAQGTWADFKPAVPLTVSGAVSAGAGYLGGYGLVAAILALMAWPFRRQRRV</sequence>
<evidence type="ECO:0000313" key="3">
    <source>
        <dbReference type="Proteomes" id="UP000198851"/>
    </source>
</evidence>
<feature type="transmembrane region" description="Helical" evidence="1">
    <location>
        <begin position="136"/>
        <end position="157"/>
    </location>
</feature>
<dbReference type="EMBL" id="FOSZ01000007">
    <property type="protein sequence ID" value="SFL23855.1"/>
    <property type="molecule type" value="Genomic_DNA"/>
</dbReference>
<name>A0A1I4G188_9RHOB</name>
<dbReference type="Pfam" id="PF11157">
    <property type="entry name" value="DUF2937"/>
    <property type="match status" value="1"/>
</dbReference>
<organism evidence="2 3">
    <name type="scientific">Shimia haliotis</name>
    <dbReference type="NCBI Taxonomy" id="1280847"/>
    <lineage>
        <taxon>Bacteria</taxon>
        <taxon>Pseudomonadati</taxon>
        <taxon>Pseudomonadota</taxon>
        <taxon>Alphaproteobacteria</taxon>
        <taxon>Rhodobacterales</taxon>
        <taxon>Roseobacteraceae</taxon>
    </lineage>
</organism>
<dbReference type="InterPro" id="IPR022584">
    <property type="entry name" value="DUF2937"/>
</dbReference>
<evidence type="ECO:0008006" key="4">
    <source>
        <dbReference type="Google" id="ProtNLM"/>
    </source>
</evidence>
<gene>
    <name evidence="2" type="ORF">SAMN04488036_107113</name>
</gene>
<keyword evidence="1" id="KW-1133">Transmembrane helix</keyword>
<keyword evidence="1" id="KW-0472">Membrane</keyword>
<dbReference type="RefSeq" id="WP_093325162.1">
    <property type="nucleotide sequence ID" value="NZ_FOSZ01000007.1"/>
</dbReference>
<proteinExistence type="predicted"/>
<evidence type="ECO:0000256" key="1">
    <source>
        <dbReference type="SAM" id="Phobius"/>
    </source>
</evidence>
<reference evidence="3" key="1">
    <citation type="submission" date="2016-10" db="EMBL/GenBank/DDBJ databases">
        <authorList>
            <person name="Varghese N."/>
            <person name="Submissions S."/>
        </authorList>
    </citation>
    <scope>NUCLEOTIDE SEQUENCE [LARGE SCALE GENOMIC DNA]</scope>
    <source>
        <strain evidence="3">DSM 28453</strain>
    </source>
</reference>
<keyword evidence="1" id="KW-0812">Transmembrane</keyword>
<protein>
    <recommendedName>
        <fullName evidence="4">DUF2937 family protein</fullName>
    </recommendedName>
</protein>
<keyword evidence="3" id="KW-1185">Reference proteome</keyword>
<accession>A0A1I4G188</accession>